<feature type="region of interest" description="Disordered" evidence="1">
    <location>
        <begin position="184"/>
        <end position="245"/>
    </location>
</feature>
<gene>
    <name evidence="3" type="primary">LOC103610451</name>
</gene>
<feature type="region of interest" description="Disordered" evidence="1">
    <location>
        <begin position="894"/>
        <end position="953"/>
    </location>
</feature>
<sequence>MAYFQHTLYEVIRSEHRSRSDRREQRATGPLPIAAPPLPAYPPAHSQRRREVKDRHFLTFNSTRSPSPTECCHMTPWSRKSHPPEDEDTDVMLGQRPKNPIHNIPSTLDKQTNWSKALPLPTPEEKMKQDAQVISSCIIPINVTGVGFDREASIRCSLVHSQSVLQRRRKLRRRKTISGIPRRVQQEIDSDESPVARERNVIVHTNPDPSNSANRRSGTRDSECQTEDIPIAAPSRRRIRAQRGQSIAASLSHSAGNISALADKGDAMFTTAVNSRTRSRSLPREGNRGGDAEPKVSAKPSAYEEGETFVGDHERTPNDCSEAPSSPSTQERQPALGLACSQHLHSPQHKLSERGRSRLSRMAADSGSCDISSNSDTFGSPIHCISTAGVLLSSHMDQKDDHQSSSGNWSGSSSTCPSQTSETIPPAASPPLTGSSHCDSELSLNTAPHANDDASVFVTEQYSDHLDKVRGHRANSFTSTVADLLDDPNNSNTSDSEWNYLHHHHDASCCQDFSPEHPKADSLGCPSFTSMATYDSFLEKSPSDKADTSSHFSVDTEGYYTSMHFDCGLKGNKSYVCHYAALGPENGQGSEEVKQKEGNSTDLPYLEENALTMAALSPGKIRPHTAKKSISHQYSTEDTILSFLDSSAVEMGPDKLYLEKNSTFDVKNHCNPETVTSAGSNLLDSNVTKDQIHTDSGPIPGNTPSKNYDFSTEGFQRVSAARPHDLDGKIILYGAGPDGIREQVQKASSVDREEVSQFVSGDAITSQSNSPTRAADLSSQLKHQLVISRHHNKVPGNISCESEMTTVNPFLEKCSEQENIASGISPKSASDNGRAEETPEGVDEASLKESSPSDDSVISPLSEDSQAEAEGVFVSPNKPRTTEDLFAVIHRSKRKVLGRKDSGDTSIRSKSRAPLGSSSSSSSSASSVTSPSSNVTTPNSQRSPGLIYRNAKKSNTSNEEFKLLLLKKGSRSDSSYRMSATEILKSPILPKPPGELTAESPQSTDDAHQGSPGAEALSPLSPCSPRVNAEGFSSKNFATSASARVGRSRAPPAASSSRYSVRCRMYNTPMQVISEGETENSDGSPHDDRSSQSST</sequence>
<organism evidence="2 3">
    <name type="scientific">Galeopterus variegatus</name>
    <name type="common">Malayan flying lemur</name>
    <name type="synonym">Cynocephalus variegatus</name>
    <dbReference type="NCBI Taxonomy" id="482537"/>
    <lineage>
        <taxon>Eukaryota</taxon>
        <taxon>Metazoa</taxon>
        <taxon>Chordata</taxon>
        <taxon>Craniata</taxon>
        <taxon>Vertebrata</taxon>
        <taxon>Euteleostomi</taxon>
        <taxon>Mammalia</taxon>
        <taxon>Eutheria</taxon>
        <taxon>Euarchontoglires</taxon>
        <taxon>Dermoptera</taxon>
        <taxon>Cynocephalidae</taxon>
        <taxon>Galeopterus</taxon>
    </lineage>
</organism>
<protein>
    <submittedName>
        <fullName evidence="3">Nance-Horan syndrome protein</fullName>
    </submittedName>
</protein>
<feature type="compositionally biased region" description="Polar residues" evidence="1">
    <location>
        <begin position="207"/>
        <end position="216"/>
    </location>
</feature>
<dbReference type="Proteomes" id="UP000694923">
    <property type="component" value="Unplaced"/>
</dbReference>
<feature type="compositionally biased region" description="Polar residues" evidence="1">
    <location>
        <begin position="822"/>
        <end position="831"/>
    </location>
</feature>
<dbReference type="GeneID" id="103610451"/>
<proteinExistence type="predicted"/>
<feature type="compositionally biased region" description="Low complexity" evidence="1">
    <location>
        <begin position="917"/>
        <end position="940"/>
    </location>
</feature>
<feature type="compositionally biased region" description="Pro residues" evidence="1">
    <location>
        <begin position="33"/>
        <end position="42"/>
    </location>
</feature>
<keyword evidence="2" id="KW-1185">Reference proteome</keyword>
<feature type="region of interest" description="Disordered" evidence="1">
    <location>
        <begin position="272"/>
        <end position="373"/>
    </location>
</feature>
<feature type="region of interest" description="Disordered" evidence="1">
    <location>
        <begin position="690"/>
        <end position="709"/>
    </location>
</feature>
<evidence type="ECO:0000256" key="1">
    <source>
        <dbReference type="SAM" id="MobiDB-lite"/>
    </source>
</evidence>
<dbReference type="PANTHER" id="PTHR23039">
    <property type="entry name" value="NANCE-HORAN SYNDROME PROTEIN"/>
    <property type="match status" value="1"/>
</dbReference>
<dbReference type="PANTHER" id="PTHR23039:SF5">
    <property type="entry name" value="ACTIN REMODELING REGULATOR NHS"/>
    <property type="match status" value="1"/>
</dbReference>
<feature type="region of interest" description="Disordered" evidence="1">
    <location>
        <begin position="395"/>
        <end position="445"/>
    </location>
</feature>
<evidence type="ECO:0000313" key="2">
    <source>
        <dbReference type="Proteomes" id="UP000694923"/>
    </source>
</evidence>
<feature type="region of interest" description="Disordered" evidence="1">
    <location>
        <begin position="822"/>
        <end position="878"/>
    </location>
</feature>
<feature type="compositionally biased region" description="Polar residues" evidence="1">
    <location>
        <begin position="323"/>
        <end position="332"/>
    </location>
</feature>
<dbReference type="RefSeq" id="XP_008592843.1">
    <property type="nucleotide sequence ID" value="XM_008594621.1"/>
</dbReference>
<feature type="region of interest" description="Disordered" evidence="1">
    <location>
        <begin position="966"/>
        <end position="1095"/>
    </location>
</feature>
<reference evidence="3" key="1">
    <citation type="submission" date="2025-08" db="UniProtKB">
        <authorList>
            <consortium name="RefSeq"/>
        </authorList>
    </citation>
    <scope>IDENTIFICATION</scope>
</reference>
<dbReference type="Pfam" id="PF15273">
    <property type="entry name" value="NHS"/>
    <property type="match status" value="2"/>
</dbReference>
<feature type="compositionally biased region" description="Basic and acidic residues" evidence="1">
    <location>
        <begin position="1084"/>
        <end position="1095"/>
    </location>
</feature>
<accession>A0ABM0SJ02</accession>
<dbReference type="InterPro" id="IPR024845">
    <property type="entry name" value="NHS-like"/>
</dbReference>
<evidence type="ECO:0000313" key="3">
    <source>
        <dbReference type="RefSeq" id="XP_008592843.1"/>
    </source>
</evidence>
<feature type="compositionally biased region" description="Low complexity" evidence="1">
    <location>
        <begin position="1040"/>
        <end position="1062"/>
    </location>
</feature>
<feature type="compositionally biased region" description="Polar residues" evidence="1">
    <location>
        <begin position="432"/>
        <end position="445"/>
    </location>
</feature>
<feature type="compositionally biased region" description="Polar residues" evidence="1">
    <location>
        <begin position="59"/>
        <end position="68"/>
    </location>
</feature>
<feature type="compositionally biased region" description="Low complexity" evidence="1">
    <location>
        <begin position="404"/>
        <end position="423"/>
    </location>
</feature>
<feature type="compositionally biased region" description="Basic and acidic residues" evidence="1">
    <location>
        <begin position="282"/>
        <end position="296"/>
    </location>
</feature>
<feature type="compositionally biased region" description="Basic and acidic residues" evidence="1">
    <location>
        <begin position="15"/>
        <end position="26"/>
    </location>
</feature>
<name>A0ABM0SJ02_GALVR</name>
<feature type="region of interest" description="Disordered" evidence="1">
    <location>
        <begin position="15"/>
        <end position="89"/>
    </location>
</feature>